<keyword evidence="1" id="KW-1133">Transmembrane helix</keyword>
<feature type="transmembrane region" description="Helical" evidence="1">
    <location>
        <begin position="190"/>
        <end position="215"/>
    </location>
</feature>
<protein>
    <submittedName>
        <fullName evidence="2">PepSY-associated TM helix superfamily protein</fullName>
    </submittedName>
</protein>
<feature type="transmembrane region" description="Helical" evidence="1">
    <location>
        <begin position="335"/>
        <end position="356"/>
    </location>
</feature>
<name>F5RIQ9_9FIRM</name>
<dbReference type="AlphaFoldDB" id="F5RIQ9"/>
<dbReference type="STRING" id="888060.HMPREF9081_0238"/>
<dbReference type="EMBL" id="AFHQ01000004">
    <property type="protein sequence ID" value="EGK62491.1"/>
    <property type="molecule type" value="Genomic_DNA"/>
</dbReference>
<evidence type="ECO:0000256" key="1">
    <source>
        <dbReference type="SAM" id="Phobius"/>
    </source>
</evidence>
<reference evidence="2 3" key="1">
    <citation type="submission" date="2011-04" db="EMBL/GenBank/DDBJ databases">
        <authorList>
            <person name="Muzny D."/>
            <person name="Qin X."/>
            <person name="Deng J."/>
            <person name="Jiang H."/>
            <person name="Liu Y."/>
            <person name="Qu J."/>
            <person name="Song X.-Z."/>
            <person name="Zhang L."/>
            <person name="Thornton R."/>
            <person name="Coyle M."/>
            <person name="Francisco L."/>
            <person name="Jackson L."/>
            <person name="Javaid M."/>
            <person name="Korchina V."/>
            <person name="Kovar C."/>
            <person name="Mata R."/>
            <person name="Mathew T."/>
            <person name="Ngo R."/>
            <person name="Nguyen L."/>
            <person name="Nguyen N."/>
            <person name="Okwuonu G."/>
            <person name="Ongeri F."/>
            <person name="Pham C."/>
            <person name="Simmons D."/>
            <person name="Wilczek-Boney K."/>
            <person name="Hale W."/>
            <person name="Jakkamsetti A."/>
            <person name="Pham P."/>
            <person name="Ruth R."/>
            <person name="San Lucas F."/>
            <person name="Warren J."/>
            <person name="Zhang J."/>
            <person name="Zhao Z."/>
            <person name="Zhou C."/>
            <person name="Zhu D."/>
            <person name="Lee S."/>
            <person name="Bess C."/>
            <person name="Blankenburg K."/>
            <person name="Forbes L."/>
            <person name="Fu Q."/>
            <person name="Gubbala S."/>
            <person name="Hirani K."/>
            <person name="Jayaseelan J.C."/>
            <person name="Lara F."/>
            <person name="Munidasa M."/>
            <person name="Palculict T."/>
            <person name="Patil S."/>
            <person name="Pu L.-L."/>
            <person name="Saada N."/>
            <person name="Tang L."/>
            <person name="Weissenberger G."/>
            <person name="Zhu Y."/>
            <person name="Hemphill L."/>
            <person name="Shang Y."/>
            <person name="Youmans B."/>
            <person name="Ayvaz T."/>
            <person name="Ross M."/>
            <person name="Santibanez J."/>
            <person name="Aqrawi P."/>
            <person name="Gross S."/>
            <person name="Joshi V."/>
            <person name="Fowler G."/>
            <person name="Nazareth L."/>
            <person name="Reid J."/>
            <person name="Worley K."/>
            <person name="Petrosino J."/>
            <person name="Highlander S."/>
            <person name="Gibbs R."/>
        </authorList>
    </citation>
    <scope>NUCLEOTIDE SEQUENCE [LARGE SCALE GENOMIC DNA]</scope>
    <source>
        <strain evidence="2 3">DSM 2778</strain>
    </source>
</reference>
<feature type="transmembrane region" description="Helical" evidence="1">
    <location>
        <begin position="146"/>
        <end position="169"/>
    </location>
</feature>
<keyword evidence="1" id="KW-0472">Membrane</keyword>
<organism evidence="2 3">
    <name type="scientific">Centipeda periodontii DSM 2778</name>
    <dbReference type="NCBI Taxonomy" id="888060"/>
    <lineage>
        <taxon>Bacteria</taxon>
        <taxon>Bacillati</taxon>
        <taxon>Bacillota</taxon>
        <taxon>Negativicutes</taxon>
        <taxon>Selenomonadales</taxon>
        <taxon>Selenomonadaceae</taxon>
        <taxon>Centipeda</taxon>
    </lineage>
</organism>
<dbReference type="InterPro" id="IPR005625">
    <property type="entry name" value="PepSY-ass_TM"/>
</dbReference>
<feature type="transmembrane region" description="Helical" evidence="1">
    <location>
        <begin position="377"/>
        <end position="395"/>
    </location>
</feature>
<dbReference type="RefSeq" id="WP_006305048.1">
    <property type="nucleotide sequence ID" value="NZ_GL892076.1"/>
</dbReference>
<feature type="transmembrane region" description="Helical" evidence="1">
    <location>
        <begin position="12"/>
        <end position="31"/>
    </location>
</feature>
<evidence type="ECO:0000313" key="2">
    <source>
        <dbReference type="EMBL" id="EGK62491.1"/>
    </source>
</evidence>
<proteinExistence type="predicted"/>
<accession>F5RIQ9</accession>
<dbReference type="HOGENOM" id="CLU_031962_0_0_9"/>
<dbReference type="Pfam" id="PF03929">
    <property type="entry name" value="PepSY_TM"/>
    <property type="match status" value="1"/>
</dbReference>
<keyword evidence="1" id="KW-0812">Transmembrane</keyword>
<dbReference type="Proteomes" id="UP000004067">
    <property type="component" value="Unassembled WGS sequence"/>
</dbReference>
<comment type="caution">
    <text evidence="2">The sequence shown here is derived from an EMBL/GenBank/DDBJ whole genome shotgun (WGS) entry which is preliminary data.</text>
</comment>
<dbReference type="OrthoDB" id="6307929at2"/>
<feature type="transmembrane region" description="Helical" evidence="1">
    <location>
        <begin position="401"/>
        <end position="421"/>
    </location>
</feature>
<dbReference type="PANTHER" id="PTHR34219">
    <property type="entry name" value="IRON-REGULATED INNER MEMBRANE PROTEIN-RELATED"/>
    <property type="match status" value="1"/>
</dbReference>
<evidence type="ECO:0000313" key="3">
    <source>
        <dbReference type="Proteomes" id="UP000004067"/>
    </source>
</evidence>
<sequence>MKWIYQLHRVTGLIVAPFLLLLCLTGFFLLFGEEIYDWNATPSGAYDAVSEEVLYRHLPEALKKAETEAPGQAVQSIRFMPSIGSIRMRLQEGDSPDARRMIELHLKNSVLQESLPRAYCCAWVGDAMQLMLLLHVRLNDGEAGELFLVIICLLTIVSIGTGFLLYPAFTEGMPFGVRRRSSRRRWWSDWHKALGILTGSWLCVLSLSGIGLYLYEAGSDHYNEAAWTAAGAQFTVPTGATISADHAVERVRRAVASGQSIQSICLPDAEHPFYAFEVAKVSSETNLYTPHQWVFMASDGTGTLLIPNVSADLLWSVLFVNLHFHNHDSLPLKGMWTFFLFLSVLLTVSGVVVYITRFFQGTMSKEAVFPLVRFHHYAVWTLALLPVIGLFLPLWGVSWIAAAAFGCTTVGALCLMNRMWFSRGK</sequence>
<gene>
    <name evidence="2" type="ORF">HMPREF9081_0238</name>
</gene>
<dbReference type="eggNOG" id="COG3182">
    <property type="taxonomic scope" value="Bacteria"/>
</dbReference>
<keyword evidence="3" id="KW-1185">Reference proteome</keyword>